<dbReference type="EMBL" id="JABTEG010000001">
    <property type="protein sequence ID" value="KAG4306282.1"/>
    <property type="molecule type" value="Genomic_DNA"/>
</dbReference>
<proteinExistence type="predicted"/>
<evidence type="ECO:0000313" key="1">
    <source>
        <dbReference type="EMBL" id="KAG4306282.1"/>
    </source>
</evidence>
<protein>
    <submittedName>
        <fullName evidence="1">Uncharacterized protein</fullName>
    </submittedName>
</protein>
<keyword evidence="2" id="KW-1185">Reference proteome</keyword>
<comment type="caution">
    <text evidence="1">The sequence shown here is derived from an EMBL/GenBank/DDBJ whole genome shotgun (WGS) entry which is preliminary data.</text>
</comment>
<organism evidence="1 2">
    <name type="scientific">Pneumocystis oryctolagi</name>
    <dbReference type="NCBI Taxonomy" id="42067"/>
    <lineage>
        <taxon>Eukaryota</taxon>
        <taxon>Fungi</taxon>
        <taxon>Dikarya</taxon>
        <taxon>Ascomycota</taxon>
        <taxon>Taphrinomycotina</taxon>
        <taxon>Pneumocystomycetes</taxon>
        <taxon>Pneumocystaceae</taxon>
        <taxon>Pneumocystis</taxon>
    </lineage>
</organism>
<name>A0ACB7CHG4_9ASCO</name>
<dbReference type="Proteomes" id="UP000768646">
    <property type="component" value="Unassembled WGS sequence"/>
</dbReference>
<gene>
    <name evidence="1" type="ORF">PORY_000270</name>
</gene>
<evidence type="ECO:0000313" key="2">
    <source>
        <dbReference type="Proteomes" id="UP000768646"/>
    </source>
</evidence>
<sequence>MLITYNHPLNTSLHLFFLHITKSANIFPHAGPRFYKIQRLSSLITTAQTVEDQRVFQVPQEKKITKAKRYGRRKPIQDANVLEKAIQTAVLRSTDGKYKGSENLLLSKDPAFKLRKTPSDPLDCTNAL</sequence>
<accession>A0ACB7CHG4</accession>
<reference evidence="1 2" key="1">
    <citation type="journal article" date="2021" name="Commun. Biol.">
        <title>Genomic insights into the host specific adaptation of the Pneumocystis genus.</title>
        <authorList>
            <person name="Cisse O.H."/>
            <person name="Ma L."/>
            <person name="Dekker J.P."/>
            <person name="Khil P.P."/>
            <person name="Youn J.-H."/>
            <person name="Brenchley J.M."/>
            <person name="Blair R."/>
            <person name="Pahar B."/>
            <person name="Chabe M."/>
            <person name="Van Rompay K.K.A."/>
            <person name="Keesler R."/>
            <person name="Sukura A."/>
            <person name="Hirsch V."/>
            <person name="Kutty G."/>
            <person name="Liu Y."/>
            <person name="Peng L."/>
            <person name="Chen J."/>
            <person name="Song J."/>
            <person name="Weissenbacher-Lang C."/>
            <person name="Xu J."/>
            <person name="Upham N.S."/>
            <person name="Stajich J.E."/>
            <person name="Cuomo C.A."/>
            <person name="Cushion M.T."/>
            <person name="Kovacs J.A."/>
        </authorList>
    </citation>
    <scope>NUCLEOTIDE SEQUENCE [LARGE SCALE GENOMIC DNA]</scope>
    <source>
        <strain evidence="1 2">RABM</strain>
    </source>
</reference>